<dbReference type="Gene3D" id="3.40.50.300">
    <property type="entry name" value="P-loop containing nucleotide triphosphate hydrolases"/>
    <property type="match status" value="1"/>
</dbReference>
<keyword evidence="3" id="KW-0378">Hydrolase</keyword>
<evidence type="ECO:0000313" key="4">
    <source>
        <dbReference type="Proteomes" id="UP000239430"/>
    </source>
</evidence>
<sequence>MWENLILKDHCRPPYAKGIFLHNPSIRSRAAALVESFGIKTPGLDTPTGRLSGGNIQRVILAREITRNPSVLVAAYPARGLDIGATEYVRLKLMEARDNGMGVFLISEHLEEIMTLSDRIAVIYEGQLMRVMDAGEADERSLGLLMAGIRQAAS</sequence>
<dbReference type="RefSeq" id="WP_054935969.1">
    <property type="nucleotide sequence ID" value="NZ_PVXL01000019.1"/>
</dbReference>
<organism evidence="3 4">
    <name type="scientific">Neomoorella stamsii</name>
    <dbReference type="NCBI Taxonomy" id="1266720"/>
    <lineage>
        <taxon>Bacteria</taxon>
        <taxon>Bacillati</taxon>
        <taxon>Bacillota</taxon>
        <taxon>Clostridia</taxon>
        <taxon>Neomoorellales</taxon>
        <taxon>Neomoorellaceae</taxon>
        <taxon>Neomoorella</taxon>
    </lineage>
</organism>
<dbReference type="GO" id="GO:0016787">
    <property type="term" value="F:hydrolase activity"/>
    <property type="evidence" value="ECO:0007669"/>
    <property type="project" value="UniProtKB-KW"/>
</dbReference>
<dbReference type="Proteomes" id="UP000239430">
    <property type="component" value="Unassembled WGS sequence"/>
</dbReference>
<proteinExistence type="predicted"/>
<keyword evidence="1" id="KW-0547">Nucleotide-binding</keyword>
<dbReference type="SUPFAM" id="SSF52540">
    <property type="entry name" value="P-loop containing nucleoside triphosphate hydrolases"/>
    <property type="match status" value="1"/>
</dbReference>
<dbReference type="InterPro" id="IPR050107">
    <property type="entry name" value="ABC_carbohydrate_import_ATPase"/>
</dbReference>
<protein>
    <submittedName>
        <fullName evidence="3">Ribose import ATP-binding protein RbsA</fullName>
        <ecNumber evidence="3">3.6.3.17</ecNumber>
    </submittedName>
</protein>
<keyword evidence="4" id="KW-1185">Reference proteome</keyword>
<name>A0A9X7J503_9FIRM</name>
<evidence type="ECO:0000256" key="1">
    <source>
        <dbReference type="ARBA" id="ARBA00022741"/>
    </source>
</evidence>
<comment type="caution">
    <text evidence="3">The sequence shown here is derived from an EMBL/GenBank/DDBJ whole genome shotgun (WGS) entry which is preliminary data.</text>
</comment>
<evidence type="ECO:0000313" key="3">
    <source>
        <dbReference type="EMBL" id="PRR76744.1"/>
    </source>
</evidence>
<keyword evidence="2 3" id="KW-0067">ATP-binding</keyword>
<dbReference type="GO" id="GO:0005524">
    <property type="term" value="F:ATP binding"/>
    <property type="evidence" value="ECO:0007669"/>
    <property type="project" value="UniProtKB-KW"/>
</dbReference>
<dbReference type="PANTHER" id="PTHR43790:SF4">
    <property type="entry name" value="GUANOSINE IMPORT ATP-BINDING PROTEIN NUPO"/>
    <property type="match status" value="1"/>
</dbReference>
<dbReference type="EMBL" id="PVXL01000019">
    <property type="protein sequence ID" value="PRR76744.1"/>
    <property type="molecule type" value="Genomic_DNA"/>
</dbReference>
<dbReference type="EC" id="3.6.3.17" evidence="3"/>
<accession>A0A9X7J503</accession>
<dbReference type="PANTHER" id="PTHR43790">
    <property type="entry name" value="CARBOHYDRATE TRANSPORT ATP-BINDING PROTEIN MG119-RELATED"/>
    <property type="match status" value="1"/>
</dbReference>
<evidence type="ECO:0000256" key="2">
    <source>
        <dbReference type="ARBA" id="ARBA00022840"/>
    </source>
</evidence>
<dbReference type="InterPro" id="IPR027417">
    <property type="entry name" value="P-loop_NTPase"/>
</dbReference>
<gene>
    <name evidence="3" type="primary">rbsA_1</name>
    <name evidence="3" type="ORF">MOST_03880</name>
</gene>
<dbReference type="AlphaFoldDB" id="A0A9X7J503"/>
<reference evidence="3 4" key="1">
    <citation type="submission" date="2018-03" db="EMBL/GenBank/DDBJ databases">
        <title>Genome sequence of Moorella stamsii DSM 26217.</title>
        <authorList>
            <person name="Poehlein A."/>
            <person name="Daniel R."/>
        </authorList>
    </citation>
    <scope>NUCLEOTIDE SEQUENCE [LARGE SCALE GENOMIC DNA]</scope>
    <source>
        <strain evidence="4">DSM 26217</strain>
    </source>
</reference>